<keyword evidence="2" id="KW-1185">Reference proteome</keyword>
<reference evidence="1 2" key="1">
    <citation type="submission" date="2016-11" db="EMBL/GenBank/DDBJ databases">
        <authorList>
            <person name="Varghese N."/>
            <person name="Submissions S."/>
        </authorList>
    </citation>
    <scope>NUCLEOTIDE SEQUENCE [LARGE SCALE GENOMIC DNA]</scope>
    <source>
        <strain evidence="1 2">DSM 28249</strain>
    </source>
</reference>
<sequence>MLALAGPARADAALINTAYALLEVELDAKLDFETLPRRAEPGIRLDAPMREGLVWLGERLAGQQVTGAPHDILQGPPTAPLAIAAGLPGAALSVSHHRGFGSNALFPLGPAGFPALAARGEGSVALLFDHGQRAIGLRIHSDYAAPLGAAQPQGTLTLAFYRRDGALIGQVRRRLETGITELGFRRGDGMADIAAITVTNDDPGGIALDDILYQTAPMAF</sequence>
<accession>A0A1M7C9V7</accession>
<dbReference type="EMBL" id="FRCB01000002">
    <property type="protein sequence ID" value="SHL64025.1"/>
    <property type="molecule type" value="Genomic_DNA"/>
</dbReference>
<protein>
    <submittedName>
        <fullName evidence="1">Uncharacterized protein</fullName>
    </submittedName>
</protein>
<evidence type="ECO:0000313" key="1">
    <source>
        <dbReference type="EMBL" id="SHL64025.1"/>
    </source>
</evidence>
<dbReference type="RefSeq" id="WP_149778472.1">
    <property type="nucleotide sequence ID" value="NZ_FRCB01000002.1"/>
</dbReference>
<dbReference type="Proteomes" id="UP000322545">
    <property type="component" value="Unassembled WGS sequence"/>
</dbReference>
<gene>
    <name evidence="1" type="ORF">SAMN05443432_10285</name>
</gene>
<organism evidence="1 2">
    <name type="scientific">Roseovarius litoreus</name>
    <dbReference type="NCBI Taxonomy" id="1155722"/>
    <lineage>
        <taxon>Bacteria</taxon>
        <taxon>Pseudomonadati</taxon>
        <taxon>Pseudomonadota</taxon>
        <taxon>Alphaproteobacteria</taxon>
        <taxon>Rhodobacterales</taxon>
        <taxon>Roseobacteraceae</taxon>
        <taxon>Roseovarius</taxon>
    </lineage>
</organism>
<evidence type="ECO:0000313" key="2">
    <source>
        <dbReference type="Proteomes" id="UP000322545"/>
    </source>
</evidence>
<proteinExistence type="predicted"/>
<name>A0A1M7C9V7_9RHOB</name>
<dbReference type="AlphaFoldDB" id="A0A1M7C9V7"/>